<feature type="domain" description="HSF-type DNA-binding" evidence="8">
    <location>
        <begin position="5"/>
        <end position="110"/>
    </location>
</feature>
<dbReference type="SUPFAM" id="SSF46785">
    <property type="entry name" value="Winged helix' DNA-binding domain"/>
    <property type="match status" value="1"/>
</dbReference>
<evidence type="ECO:0000259" key="8">
    <source>
        <dbReference type="SMART" id="SM00415"/>
    </source>
</evidence>
<evidence type="ECO:0000256" key="5">
    <source>
        <dbReference type="ARBA" id="ARBA00023163"/>
    </source>
</evidence>
<dbReference type="SMART" id="SM00415">
    <property type="entry name" value="HSF"/>
    <property type="match status" value="1"/>
</dbReference>
<dbReference type="GO" id="GO:0003700">
    <property type="term" value="F:DNA-binding transcription factor activity"/>
    <property type="evidence" value="ECO:0007669"/>
    <property type="project" value="InterPro"/>
</dbReference>
<comment type="similarity">
    <text evidence="2 7">Belongs to the HSF family.</text>
</comment>
<evidence type="ECO:0000256" key="2">
    <source>
        <dbReference type="ARBA" id="ARBA00006403"/>
    </source>
</evidence>
<dbReference type="Pfam" id="PF00447">
    <property type="entry name" value="HSF_DNA-bind"/>
    <property type="match status" value="1"/>
</dbReference>
<sequence length="405" mass="47252">MEDNKLNNFLIKLWTILEDESISNTICWDRTGDSFHVYDVYRFCEEVSPRFFNFKSMASFVRQLNLYGFKKIATVDRSVLHNDNNTEPMQFAHPFFRYGHPHLLKKIKRNQVAIKRRASRQDVQLLDAEQSQNTTLPYRQEQQNMVTLPEYDLNYLLEELQQFRIKTADMQNTIVDLTNDNQLLWNEVSLLRDSHLRQQQNVSNLVEFLMSILQDNVNVRSQKQGKINCARQIVPLQGPKSPLAVARFSSASNNQDVLLNIRENILSEALNYSNNSALTPHIYDEMQPISTTAENPKMQQSIIEQQQESPSFSENQKNGLYNTGDCFYNDASIAEPSSKAEFFSQDVFHDRIEEQDRNDQMLDDINLVINKEQNFFDYQPSSISSVVVDNRHNFSLFEDTNEFVK</sequence>
<dbReference type="GO" id="GO:0043565">
    <property type="term" value="F:sequence-specific DNA binding"/>
    <property type="evidence" value="ECO:0007669"/>
    <property type="project" value="InterPro"/>
</dbReference>
<keyword evidence="3" id="KW-0805">Transcription regulation</keyword>
<proteinExistence type="inferred from homology"/>
<evidence type="ECO:0000256" key="7">
    <source>
        <dbReference type="RuleBase" id="RU004020"/>
    </source>
</evidence>
<dbReference type="InterPro" id="IPR000232">
    <property type="entry name" value="HSF_DNA-bd"/>
</dbReference>
<dbReference type="PRINTS" id="PR00056">
    <property type="entry name" value="HSFDOMAIN"/>
</dbReference>
<evidence type="ECO:0000256" key="1">
    <source>
        <dbReference type="ARBA" id="ARBA00004123"/>
    </source>
</evidence>
<evidence type="ECO:0000256" key="4">
    <source>
        <dbReference type="ARBA" id="ARBA00023125"/>
    </source>
</evidence>
<dbReference type="GO" id="GO:0005634">
    <property type="term" value="C:nucleus"/>
    <property type="evidence" value="ECO:0007669"/>
    <property type="project" value="UniProtKB-SubCell"/>
</dbReference>
<keyword evidence="6" id="KW-0539">Nucleus</keyword>
<evidence type="ECO:0000256" key="6">
    <source>
        <dbReference type="ARBA" id="ARBA00023242"/>
    </source>
</evidence>
<evidence type="ECO:0000313" key="9">
    <source>
        <dbReference type="Proteomes" id="UP000887574"/>
    </source>
</evidence>
<dbReference type="FunFam" id="1.10.10.10:FF:000027">
    <property type="entry name" value="Heat shock transcription factor 1"/>
    <property type="match status" value="1"/>
</dbReference>
<protein>
    <submittedName>
        <fullName evidence="10">HSF-type DNA-binding domain-containing protein</fullName>
    </submittedName>
</protein>
<dbReference type="AlphaFoldDB" id="A0A915ESQ9"/>
<dbReference type="Gene3D" id="1.10.10.10">
    <property type="entry name" value="Winged helix-like DNA-binding domain superfamily/Winged helix DNA-binding domain"/>
    <property type="match status" value="1"/>
</dbReference>
<organism evidence="9 10">
    <name type="scientific">Ditylenchus dipsaci</name>
    <dbReference type="NCBI Taxonomy" id="166011"/>
    <lineage>
        <taxon>Eukaryota</taxon>
        <taxon>Metazoa</taxon>
        <taxon>Ecdysozoa</taxon>
        <taxon>Nematoda</taxon>
        <taxon>Chromadorea</taxon>
        <taxon>Rhabditida</taxon>
        <taxon>Tylenchina</taxon>
        <taxon>Tylenchomorpha</taxon>
        <taxon>Sphaerularioidea</taxon>
        <taxon>Anguinidae</taxon>
        <taxon>Anguininae</taxon>
        <taxon>Ditylenchus</taxon>
    </lineage>
</organism>
<dbReference type="PANTHER" id="PTHR10015:SF427">
    <property type="entry name" value="HEAT SHOCK FACTOR PROTEIN"/>
    <property type="match status" value="1"/>
</dbReference>
<dbReference type="WBParaSite" id="jg8908">
    <property type="protein sequence ID" value="jg8908"/>
    <property type="gene ID" value="jg8908"/>
</dbReference>
<name>A0A915ESQ9_9BILA</name>
<keyword evidence="4" id="KW-0238">DNA-binding</keyword>
<dbReference type="Proteomes" id="UP000887574">
    <property type="component" value="Unplaced"/>
</dbReference>
<dbReference type="InterPro" id="IPR036388">
    <property type="entry name" value="WH-like_DNA-bd_sf"/>
</dbReference>
<keyword evidence="9" id="KW-1185">Reference proteome</keyword>
<keyword evidence="5" id="KW-0804">Transcription</keyword>
<evidence type="ECO:0000313" key="10">
    <source>
        <dbReference type="WBParaSite" id="jg8908"/>
    </source>
</evidence>
<dbReference type="PANTHER" id="PTHR10015">
    <property type="entry name" value="HEAT SHOCK TRANSCRIPTION FACTOR"/>
    <property type="match status" value="1"/>
</dbReference>
<accession>A0A915ESQ9</accession>
<dbReference type="InterPro" id="IPR036390">
    <property type="entry name" value="WH_DNA-bd_sf"/>
</dbReference>
<evidence type="ECO:0000256" key="3">
    <source>
        <dbReference type="ARBA" id="ARBA00023015"/>
    </source>
</evidence>
<comment type="subcellular location">
    <subcellularLocation>
        <location evidence="1">Nucleus</location>
    </subcellularLocation>
</comment>
<reference evidence="10" key="1">
    <citation type="submission" date="2022-11" db="UniProtKB">
        <authorList>
            <consortium name="WormBaseParasite"/>
        </authorList>
    </citation>
    <scope>IDENTIFICATION</scope>
</reference>